<dbReference type="PANTHER" id="PTHR33392:SF6">
    <property type="entry name" value="POLYISOPRENYL-TEICHOIC ACID--PEPTIDOGLYCAN TEICHOIC ACID TRANSFERASE TAGU"/>
    <property type="match status" value="1"/>
</dbReference>
<evidence type="ECO:0000256" key="2">
    <source>
        <dbReference type="SAM" id="MobiDB-lite"/>
    </source>
</evidence>
<keyword evidence="3" id="KW-0812">Transmembrane</keyword>
<evidence type="ECO:0000259" key="4">
    <source>
        <dbReference type="Pfam" id="PF03816"/>
    </source>
</evidence>
<sequence>MNADEPDARGQQADATTSETAETAAPDATPDPEKTEPAAPAPRRRRLLRRALISAGVLVLVLVVLIGGGIWFVTARYAGNIDRISDVFGGISEETRPAPATSADDPSGDPVTFLLVGSDTRGHPASGEDPDGRSDAIMIARLSADRKHAQLISIPRDSWVPIPGHGTSKINAAYSWGGPSLLIQTVEQLTKVRIDHYVAIDFDGIAQVTDALGGVDVKVAETTTNGPYTFTAGVNHITGEQARWYLGQRHRLAGGDFDRVKRQQQYLQAVFKKLFSSDTFKDVGKLDSSLRALTSAVSIDDTLSSTDLFTLAYSMRDLTPQDVDFFTAPVLGTGMEGAASVVYLDQTKGQRMWAYLNSDSLAQNAAEFSKEALPDTPR</sequence>
<evidence type="ECO:0000313" key="6">
    <source>
        <dbReference type="Proteomes" id="UP000541969"/>
    </source>
</evidence>
<dbReference type="EMBL" id="JACBZT010000001">
    <property type="protein sequence ID" value="NYJ05867.1"/>
    <property type="molecule type" value="Genomic_DNA"/>
</dbReference>
<dbReference type="NCBIfam" id="TIGR00350">
    <property type="entry name" value="lytR_cpsA_psr"/>
    <property type="match status" value="1"/>
</dbReference>
<proteinExistence type="inferred from homology"/>
<organism evidence="5 6">
    <name type="scientific">Petropleomorpha daqingensis</name>
    <dbReference type="NCBI Taxonomy" id="2026353"/>
    <lineage>
        <taxon>Bacteria</taxon>
        <taxon>Bacillati</taxon>
        <taxon>Actinomycetota</taxon>
        <taxon>Actinomycetes</taxon>
        <taxon>Geodermatophilales</taxon>
        <taxon>Geodermatophilaceae</taxon>
        <taxon>Petropleomorpha</taxon>
    </lineage>
</organism>
<protein>
    <submittedName>
        <fullName evidence="5">LCP family protein required for cell wall assembly</fullName>
    </submittedName>
</protein>
<comment type="caution">
    <text evidence="5">The sequence shown here is derived from an EMBL/GenBank/DDBJ whole genome shotgun (WGS) entry which is preliminary data.</text>
</comment>
<dbReference type="PANTHER" id="PTHR33392">
    <property type="entry name" value="POLYISOPRENYL-TEICHOIC ACID--PEPTIDOGLYCAN TEICHOIC ACID TRANSFERASE TAGU"/>
    <property type="match status" value="1"/>
</dbReference>
<evidence type="ECO:0000256" key="3">
    <source>
        <dbReference type="SAM" id="Phobius"/>
    </source>
</evidence>
<comment type="similarity">
    <text evidence="1">Belongs to the LytR/CpsA/Psr (LCP) family.</text>
</comment>
<dbReference type="RefSeq" id="WP_179716580.1">
    <property type="nucleotide sequence ID" value="NZ_JACBZT010000001.1"/>
</dbReference>
<dbReference type="Gene3D" id="3.40.630.190">
    <property type="entry name" value="LCP protein"/>
    <property type="match status" value="1"/>
</dbReference>
<dbReference type="Proteomes" id="UP000541969">
    <property type="component" value="Unassembled WGS sequence"/>
</dbReference>
<feature type="transmembrane region" description="Helical" evidence="3">
    <location>
        <begin position="51"/>
        <end position="73"/>
    </location>
</feature>
<feature type="region of interest" description="Disordered" evidence="2">
    <location>
        <begin position="1"/>
        <end position="42"/>
    </location>
</feature>
<dbReference type="InterPro" id="IPR004474">
    <property type="entry name" value="LytR_CpsA_psr"/>
</dbReference>
<name>A0A853CEN8_9ACTN</name>
<feature type="compositionally biased region" description="Low complexity" evidence="2">
    <location>
        <begin position="13"/>
        <end position="28"/>
    </location>
</feature>
<dbReference type="Pfam" id="PF03816">
    <property type="entry name" value="LytR_cpsA_psr"/>
    <property type="match status" value="1"/>
</dbReference>
<keyword evidence="6" id="KW-1185">Reference proteome</keyword>
<dbReference type="AlphaFoldDB" id="A0A853CEN8"/>
<accession>A0A853CEN8</accession>
<feature type="domain" description="Cell envelope-related transcriptional attenuator" evidence="4">
    <location>
        <begin position="133"/>
        <end position="274"/>
    </location>
</feature>
<evidence type="ECO:0000256" key="1">
    <source>
        <dbReference type="ARBA" id="ARBA00006068"/>
    </source>
</evidence>
<dbReference type="InterPro" id="IPR050922">
    <property type="entry name" value="LytR/CpsA/Psr_CW_biosynth"/>
</dbReference>
<keyword evidence="3" id="KW-1133">Transmembrane helix</keyword>
<evidence type="ECO:0000313" key="5">
    <source>
        <dbReference type="EMBL" id="NYJ05867.1"/>
    </source>
</evidence>
<reference evidence="5 6" key="1">
    <citation type="submission" date="2020-07" db="EMBL/GenBank/DDBJ databases">
        <title>Sequencing the genomes of 1000 actinobacteria strains.</title>
        <authorList>
            <person name="Klenk H.-P."/>
        </authorList>
    </citation>
    <scope>NUCLEOTIDE SEQUENCE [LARGE SCALE GENOMIC DNA]</scope>
    <source>
        <strain evidence="5 6">DSM 104001</strain>
    </source>
</reference>
<keyword evidence="3" id="KW-0472">Membrane</keyword>
<gene>
    <name evidence="5" type="ORF">GGQ55_002145</name>
</gene>